<dbReference type="EMBL" id="JN254488">
    <property type="protein sequence ID" value="AEK81301.1"/>
    <property type="molecule type" value="Genomic_DNA"/>
</dbReference>
<keyword evidence="4 5" id="KW-0732">Signal</keyword>
<accession>E0W4U2</accession>
<feature type="signal peptide" evidence="5">
    <location>
        <begin position="1"/>
        <end position="22"/>
    </location>
</feature>
<evidence type="ECO:0000256" key="3">
    <source>
        <dbReference type="ARBA" id="ARBA00022525"/>
    </source>
</evidence>
<evidence type="ECO:0000256" key="2">
    <source>
        <dbReference type="ARBA" id="ARBA00010400"/>
    </source>
</evidence>
<protein>
    <recommendedName>
        <fullName evidence="5">RxLR effector protein</fullName>
    </recommendedName>
</protein>
<comment type="domain">
    <text evidence="5">The RxLR-dEER motif acts to carry the protein into the host cell cytoplasm through binding to cell surface phosphatidylinositol-3-phosphate.</text>
</comment>
<dbReference type="KEGG" id="psoj:PHYSODRAFT_285660"/>
<dbReference type="EMBL" id="JN254489">
    <property type="protein sequence ID" value="AEK81302.1"/>
    <property type="molecule type" value="Genomic_DNA"/>
</dbReference>
<keyword evidence="3 5" id="KW-0964">Secreted</keyword>
<evidence type="ECO:0000313" key="7">
    <source>
        <dbReference type="EMBL" id="AEK81301.1"/>
    </source>
</evidence>
<evidence type="ECO:0000256" key="4">
    <source>
        <dbReference type="ARBA" id="ARBA00022729"/>
    </source>
</evidence>
<comment type="similarity">
    <text evidence="2 5">Belongs to the RxLR effector family.</text>
</comment>
<proteinExistence type="inferred from homology"/>
<organism evidence="7">
    <name type="scientific">Phytophthora sojae</name>
    <name type="common">Soybean stem and root rot agent</name>
    <name type="synonym">Phytophthora megasperma f. sp. glycines</name>
    <dbReference type="NCBI Taxonomy" id="67593"/>
    <lineage>
        <taxon>Eukaryota</taxon>
        <taxon>Sar</taxon>
        <taxon>Stramenopiles</taxon>
        <taxon>Oomycota</taxon>
        <taxon>Peronosporomycetes</taxon>
        <taxon>Peronosporales</taxon>
        <taxon>Peronosporaceae</taxon>
        <taxon>Phytophthora</taxon>
    </lineage>
</organism>
<dbReference type="Pfam" id="PF16810">
    <property type="entry name" value="RXLR"/>
    <property type="match status" value="1"/>
</dbReference>
<dbReference type="InterPro" id="IPR031825">
    <property type="entry name" value="RXLR"/>
</dbReference>
<reference evidence="7" key="1">
    <citation type="journal article" date="2011" name="Plant Cell">
        <title>Transcriptional programming and functional interactions within the Phytophthora sojae RXLR effector repertoire.</title>
        <authorList>
            <person name="Wang Q."/>
            <person name="Han C."/>
            <person name="Ferreira A.O."/>
            <person name="Yu X."/>
            <person name="Ye W."/>
            <person name="Tripathy S."/>
            <person name="Kale S.D."/>
            <person name="Gu B."/>
            <person name="Sheng Y."/>
            <person name="Sui Y."/>
            <person name="Wang X."/>
            <person name="Zhang Z."/>
            <person name="Cheng B."/>
            <person name="Dong S."/>
            <person name="Shan W."/>
            <person name="Zheng X."/>
            <person name="Dou D."/>
            <person name="Tyler B.M."/>
            <person name="Wang Y."/>
        </authorList>
    </citation>
    <scope>NUCLEOTIDE SEQUENCE</scope>
    <source>
        <strain evidence="6">P7064</strain>
        <strain evidence="7">P7074</strain>
        <strain evidence="8">P7076</strain>
    </source>
</reference>
<dbReference type="VEuPathDB" id="FungiDB:PHYSODRAFT_285660"/>
<evidence type="ECO:0000313" key="8">
    <source>
        <dbReference type="EMBL" id="AEK81302.1"/>
    </source>
</evidence>
<name>E0W4U2_PHYSO</name>
<evidence type="ECO:0000313" key="6">
    <source>
        <dbReference type="EMBL" id="AEK81300.1"/>
    </source>
</evidence>
<feature type="chain" id="PRO_5007652990" description="RxLR effector protein" evidence="5">
    <location>
        <begin position="23"/>
        <end position="136"/>
    </location>
</feature>
<comment type="subcellular location">
    <subcellularLocation>
        <location evidence="1 5">Secreted</location>
    </subcellularLocation>
</comment>
<gene>
    <name evidence="7" type="primary">Avh</name>
</gene>
<sequence>MRMRMHCALLLLGIIFIFEVSTTSTTVDKSQALIGDKAATATRHLRSYDFDDAEDGEERVNIPGLATAAELTSKIKSPSAQKLAMKMRLSSKDTPHTMSGFGSSLQNSSVSRHIMTTTTITTTIALGLGPLVVLFI</sequence>
<dbReference type="AlphaFoldDB" id="E0W4U2"/>
<evidence type="ECO:0000256" key="5">
    <source>
        <dbReference type="RuleBase" id="RU367124"/>
    </source>
</evidence>
<dbReference type="RefSeq" id="XP_009524528.1">
    <property type="nucleotide sequence ID" value="XM_009526233.1"/>
</dbReference>
<evidence type="ECO:0000256" key="1">
    <source>
        <dbReference type="ARBA" id="ARBA00004613"/>
    </source>
</evidence>
<comment type="function">
    <text evidence="5">Effector that suppresses plant defense responses during pathogen infection.</text>
</comment>
<dbReference type="EMBL" id="JN254487">
    <property type="protein sequence ID" value="AEK81300.1"/>
    <property type="molecule type" value="Genomic_DNA"/>
</dbReference>